<comment type="caution">
    <text evidence="1">The sequence shown here is derived from an EMBL/GenBank/DDBJ whole genome shotgun (WGS) entry which is preliminary data.</text>
</comment>
<keyword evidence="2" id="KW-1185">Reference proteome</keyword>
<proteinExistence type="predicted"/>
<dbReference type="RefSeq" id="WP_156222404.1">
    <property type="nucleotide sequence ID" value="NZ_WOFH01000022.1"/>
</dbReference>
<accession>A0A7K1LDT5</accession>
<name>A0A7K1LDT5_9ACTN</name>
<evidence type="ECO:0000313" key="1">
    <source>
        <dbReference type="EMBL" id="MUN42582.1"/>
    </source>
</evidence>
<gene>
    <name evidence="1" type="ORF">GNZ18_39225</name>
</gene>
<protein>
    <submittedName>
        <fullName evidence="1">Uncharacterized protein</fullName>
    </submittedName>
</protein>
<sequence length="214" mass="23248">MGSVEDTGTADGTERHDATEQLLGYQPLATLMYALQGHGVRGDLVAALEVADREDPEARPATVTCKPRSIDGDRMWFFGSDGEAIAPGDHITEATVIITAAQNRPQVTPFGEVDALYAAVRRRYPQIAAECQYIPAPSPDEPEDTPRAAEPGTHLRLRHGYDIRRIRWDGDAYTWSDGADKGRALATDAEEAADTAAAAFGITPVHQHEQDDPR</sequence>
<dbReference type="Proteomes" id="UP000432015">
    <property type="component" value="Unassembled WGS sequence"/>
</dbReference>
<dbReference type="AlphaFoldDB" id="A0A7K1LDT5"/>
<organism evidence="1 2">
    <name type="scientific">Actinomadura litoris</name>
    <dbReference type="NCBI Taxonomy" id="2678616"/>
    <lineage>
        <taxon>Bacteria</taxon>
        <taxon>Bacillati</taxon>
        <taxon>Actinomycetota</taxon>
        <taxon>Actinomycetes</taxon>
        <taxon>Streptosporangiales</taxon>
        <taxon>Thermomonosporaceae</taxon>
        <taxon>Actinomadura</taxon>
    </lineage>
</organism>
<evidence type="ECO:0000313" key="2">
    <source>
        <dbReference type="Proteomes" id="UP000432015"/>
    </source>
</evidence>
<reference evidence="1 2" key="1">
    <citation type="submission" date="2019-11" db="EMBL/GenBank/DDBJ databases">
        <authorList>
            <person name="Cao P."/>
        </authorList>
    </citation>
    <scope>NUCLEOTIDE SEQUENCE [LARGE SCALE GENOMIC DNA]</scope>
    <source>
        <strain evidence="1 2">NEAU-AAG5</strain>
    </source>
</reference>
<dbReference type="EMBL" id="WOFH01000022">
    <property type="protein sequence ID" value="MUN42582.1"/>
    <property type="molecule type" value="Genomic_DNA"/>
</dbReference>